<dbReference type="PROSITE" id="PS52016">
    <property type="entry name" value="TONB_DEPENDENT_REC_3"/>
    <property type="match status" value="1"/>
</dbReference>
<keyword evidence="6 8" id="KW-0472">Membrane</keyword>
<organism evidence="13 14">
    <name type="scientific">Pseudoalteromonas rubra</name>
    <dbReference type="NCBI Taxonomy" id="43658"/>
    <lineage>
        <taxon>Bacteria</taxon>
        <taxon>Pseudomonadati</taxon>
        <taxon>Pseudomonadota</taxon>
        <taxon>Gammaproteobacteria</taxon>
        <taxon>Alteromonadales</taxon>
        <taxon>Pseudoalteromonadaceae</taxon>
        <taxon>Pseudoalteromonas</taxon>
    </lineage>
</organism>
<feature type="domain" description="TonB-dependent receptor plug" evidence="12">
    <location>
        <begin position="50"/>
        <end position="150"/>
    </location>
</feature>
<comment type="similarity">
    <text evidence="8 9">Belongs to the TonB-dependent receptor family.</text>
</comment>
<gene>
    <name evidence="13" type="ORF">AT705_23050</name>
</gene>
<evidence type="ECO:0000313" key="13">
    <source>
        <dbReference type="EMBL" id="ALU45808.1"/>
    </source>
</evidence>
<evidence type="ECO:0000256" key="4">
    <source>
        <dbReference type="ARBA" id="ARBA00022692"/>
    </source>
</evidence>
<dbReference type="Pfam" id="PF07715">
    <property type="entry name" value="Plug"/>
    <property type="match status" value="1"/>
</dbReference>
<dbReference type="SUPFAM" id="SSF56935">
    <property type="entry name" value="Porins"/>
    <property type="match status" value="1"/>
</dbReference>
<evidence type="ECO:0000256" key="6">
    <source>
        <dbReference type="ARBA" id="ARBA00023136"/>
    </source>
</evidence>
<dbReference type="GO" id="GO:0009279">
    <property type="term" value="C:cell outer membrane"/>
    <property type="evidence" value="ECO:0007669"/>
    <property type="project" value="UniProtKB-SubCell"/>
</dbReference>
<dbReference type="RefSeq" id="WP_058798661.1">
    <property type="nucleotide sequence ID" value="NZ_CP013612.1"/>
</dbReference>
<dbReference type="GO" id="GO:0015344">
    <property type="term" value="F:siderophore uptake transmembrane transporter activity"/>
    <property type="evidence" value="ECO:0007669"/>
    <property type="project" value="TreeGrafter"/>
</dbReference>
<comment type="subcellular location">
    <subcellularLocation>
        <location evidence="1 8">Cell outer membrane</location>
        <topology evidence="1 8">Multi-pass membrane protein</topology>
    </subcellularLocation>
</comment>
<reference evidence="13 14" key="1">
    <citation type="submission" date="2015-12" db="EMBL/GenBank/DDBJ databases">
        <title>Complete genome sequence of Pseudoalteromonas rubra SCSIO 6842, harboring a conjugative plasmid.</title>
        <authorList>
            <person name="Li B."/>
            <person name="Wang X."/>
        </authorList>
    </citation>
    <scope>NUCLEOTIDE SEQUENCE [LARGE SCALE GENOMIC DNA]</scope>
    <source>
        <strain evidence="13 14">SCSIO 6842</strain>
    </source>
</reference>
<dbReference type="Proteomes" id="UP000069015">
    <property type="component" value="Chromosome 2"/>
</dbReference>
<evidence type="ECO:0000313" key="14">
    <source>
        <dbReference type="Proteomes" id="UP000069015"/>
    </source>
</evidence>
<dbReference type="InterPro" id="IPR000531">
    <property type="entry name" value="Beta-barrel_TonB"/>
</dbReference>
<evidence type="ECO:0000256" key="5">
    <source>
        <dbReference type="ARBA" id="ARBA00023077"/>
    </source>
</evidence>
<protein>
    <submittedName>
        <fullName evidence="13">TonB-dependent receptor</fullName>
    </submittedName>
</protein>
<name>A0A0U3IDE3_9GAMM</name>
<keyword evidence="13" id="KW-0675">Receptor</keyword>
<proteinExistence type="inferred from homology"/>
<keyword evidence="7 8" id="KW-0998">Cell outer membrane</keyword>
<keyword evidence="10" id="KW-0732">Signal</keyword>
<dbReference type="EMBL" id="CP013612">
    <property type="protein sequence ID" value="ALU45808.1"/>
    <property type="molecule type" value="Genomic_DNA"/>
</dbReference>
<evidence type="ECO:0000259" key="12">
    <source>
        <dbReference type="Pfam" id="PF07715"/>
    </source>
</evidence>
<feature type="signal peptide" evidence="10">
    <location>
        <begin position="1"/>
        <end position="19"/>
    </location>
</feature>
<keyword evidence="5 9" id="KW-0798">TonB box</keyword>
<evidence type="ECO:0000256" key="2">
    <source>
        <dbReference type="ARBA" id="ARBA00022448"/>
    </source>
</evidence>
<keyword evidence="4 8" id="KW-0812">Transmembrane</keyword>
<evidence type="ECO:0000256" key="3">
    <source>
        <dbReference type="ARBA" id="ARBA00022452"/>
    </source>
</evidence>
<dbReference type="InterPro" id="IPR036942">
    <property type="entry name" value="Beta-barrel_TonB_sf"/>
</dbReference>
<dbReference type="PANTHER" id="PTHR30069">
    <property type="entry name" value="TONB-DEPENDENT OUTER MEMBRANE RECEPTOR"/>
    <property type="match status" value="1"/>
</dbReference>
<keyword evidence="2 8" id="KW-0813">Transport</keyword>
<sequence length="701" mass="76204">MLLLLSTLTVIASAASAPATGVDKSVEKIEVQGVRSRLIKSGALKDDIAKTELLSNEYIKNTQSSSLADAIQNAIGIRVSNECAMCGAKRIMINGLKGEHTNVLVDGIPMHTMISGFYGMDSVAASGIGRIEIARGAGASLTAPEAIGGTVNLVTAQPSEDKIELDMATGSDGYKLISALASGISTDGNTRATLIGQYDNKDQFDGDGNGVSENPALTNQSLTLMVSHDIGYSDNIRVRLNQTQSEVFGGPVLGDTATSISATLASVSQGEADSLFVNDDVRNRYIGNAWETAEWVKTEREEASLSWLHEISSRLNVTSSLAYVDHIQDSFYESTDYYAEDTMYYYSVRFNYDLNTEHLLTFGADKRDETMRSSSAALESTANYVSDSFDYDTTGLYIQDTWLPNESVEVSAALRLDQIQADFVDPQKPGVEIDKTILSPRVDMRYFHNDTFTSRLSLGQGYRAPLSFFESDHGILDSGKGFQVEVSEPERSKSATYALSYEAEMLTVTASAAHTKVEHLATLSHTDSGTPVLTQLTETAAVTAVDISANWQVSDTLTVSAIAEQYHYDDTFKASFGIAPIEKRATLSTDLHINEWEIITSAIWVASRNLTEYGYEGFNDANGEFAKPTSAESYVTVDLKVVKSLSKALSLYAGASNLFDYNQAEDMGSPLMYDAEGGYDVVYIHGPLRGRQAYLGLTYEF</sequence>
<dbReference type="Pfam" id="PF00593">
    <property type="entry name" value="TonB_dep_Rec_b-barrel"/>
    <property type="match status" value="1"/>
</dbReference>
<evidence type="ECO:0000256" key="9">
    <source>
        <dbReference type="RuleBase" id="RU003357"/>
    </source>
</evidence>
<feature type="chain" id="PRO_5006839856" evidence="10">
    <location>
        <begin position="20"/>
        <end position="701"/>
    </location>
</feature>
<dbReference type="GO" id="GO:0044718">
    <property type="term" value="P:siderophore transmembrane transport"/>
    <property type="evidence" value="ECO:0007669"/>
    <property type="project" value="TreeGrafter"/>
</dbReference>
<dbReference type="Gene3D" id="2.170.130.10">
    <property type="entry name" value="TonB-dependent receptor, plug domain"/>
    <property type="match status" value="1"/>
</dbReference>
<dbReference type="AlphaFoldDB" id="A0A0U3IDE3"/>
<evidence type="ECO:0000256" key="1">
    <source>
        <dbReference type="ARBA" id="ARBA00004571"/>
    </source>
</evidence>
<keyword evidence="3 8" id="KW-1134">Transmembrane beta strand</keyword>
<evidence type="ECO:0000256" key="10">
    <source>
        <dbReference type="SAM" id="SignalP"/>
    </source>
</evidence>
<dbReference type="Gene3D" id="2.40.170.20">
    <property type="entry name" value="TonB-dependent receptor, beta-barrel domain"/>
    <property type="match status" value="1"/>
</dbReference>
<accession>A0A0U3IDE3</accession>
<evidence type="ECO:0000259" key="11">
    <source>
        <dbReference type="Pfam" id="PF00593"/>
    </source>
</evidence>
<feature type="domain" description="TonB-dependent receptor-like beta-barrel" evidence="11">
    <location>
        <begin position="271"/>
        <end position="658"/>
    </location>
</feature>
<dbReference type="InterPro" id="IPR037066">
    <property type="entry name" value="Plug_dom_sf"/>
</dbReference>
<dbReference type="InterPro" id="IPR012910">
    <property type="entry name" value="Plug_dom"/>
</dbReference>
<dbReference type="PANTHER" id="PTHR30069:SF57">
    <property type="entry name" value="TONB-DEPENDENT RECEPTOR"/>
    <property type="match status" value="1"/>
</dbReference>
<dbReference type="KEGG" id="prr:AT705_23050"/>
<evidence type="ECO:0000256" key="8">
    <source>
        <dbReference type="PROSITE-ProRule" id="PRU01360"/>
    </source>
</evidence>
<evidence type="ECO:0000256" key="7">
    <source>
        <dbReference type="ARBA" id="ARBA00023237"/>
    </source>
</evidence>
<dbReference type="InterPro" id="IPR039426">
    <property type="entry name" value="TonB-dep_rcpt-like"/>
</dbReference>